<evidence type="ECO:0000256" key="1">
    <source>
        <dbReference type="SAM" id="MobiDB-lite"/>
    </source>
</evidence>
<dbReference type="AlphaFoldDB" id="A0A5B7EEZ0"/>
<accession>A0A5B7EEZ0</accession>
<sequence length="63" mass="7240">MSTRGASRGSLERSLRTPRLLGRSKMGMTVKPLRPRISRKYSFLYLRHFSLAQTNRWGCVGRG</sequence>
<dbReference type="EMBL" id="VSRR010002527">
    <property type="protein sequence ID" value="MPC31907.1"/>
    <property type="molecule type" value="Genomic_DNA"/>
</dbReference>
<keyword evidence="3" id="KW-1185">Reference proteome</keyword>
<dbReference type="Proteomes" id="UP000324222">
    <property type="component" value="Unassembled WGS sequence"/>
</dbReference>
<reference evidence="2 3" key="1">
    <citation type="submission" date="2019-05" db="EMBL/GenBank/DDBJ databases">
        <title>Another draft genome of Portunus trituberculatus and its Hox gene families provides insights of decapod evolution.</title>
        <authorList>
            <person name="Jeong J.-H."/>
            <person name="Song I."/>
            <person name="Kim S."/>
            <person name="Choi T."/>
            <person name="Kim D."/>
            <person name="Ryu S."/>
            <person name="Kim W."/>
        </authorList>
    </citation>
    <scope>NUCLEOTIDE SEQUENCE [LARGE SCALE GENOMIC DNA]</scope>
    <source>
        <tissue evidence="2">Muscle</tissue>
    </source>
</reference>
<gene>
    <name evidence="2" type="ORF">E2C01_025207</name>
</gene>
<evidence type="ECO:0000313" key="2">
    <source>
        <dbReference type="EMBL" id="MPC31907.1"/>
    </source>
</evidence>
<organism evidence="2 3">
    <name type="scientific">Portunus trituberculatus</name>
    <name type="common">Swimming crab</name>
    <name type="synonym">Neptunus trituberculatus</name>
    <dbReference type="NCBI Taxonomy" id="210409"/>
    <lineage>
        <taxon>Eukaryota</taxon>
        <taxon>Metazoa</taxon>
        <taxon>Ecdysozoa</taxon>
        <taxon>Arthropoda</taxon>
        <taxon>Crustacea</taxon>
        <taxon>Multicrustacea</taxon>
        <taxon>Malacostraca</taxon>
        <taxon>Eumalacostraca</taxon>
        <taxon>Eucarida</taxon>
        <taxon>Decapoda</taxon>
        <taxon>Pleocyemata</taxon>
        <taxon>Brachyura</taxon>
        <taxon>Eubrachyura</taxon>
        <taxon>Portunoidea</taxon>
        <taxon>Portunidae</taxon>
        <taxon>Portuninae</taxon>
        <taxon>Portunus</taxon>
    </lineage>
</organism>
<evidence type="ECO:0000313" key="3">
    <source>
        <dbReference type="Proteomes" id="UP000324222"/>
    </source>
</evidence>
<name>A0A5B7EEZ0_PORTR</name>
<comment type="caution">
    <text evidence="2">The sequence shown here is derived from an EMBL/GenBank/DDBJ whole genome shotgun (WGS) entry which is preliminary data.</text>
</comment>
<feature type="region of interest" description="Disordered" evidence="1">
    <location>
        <begin position="1"/>
        <end position="25"/>
    </location>
</feature>
<proteinExistence type="predicted"/>
<protein>
    <submittedName>
        <fullName evidence="2">Uncharacterized protein</fullName>
    </submittedName>
</protein>